<dbReference type="PANTHER" id="PTHR45011:SF1">
    <property type="entry name" value="DAP3-BINDING CELL DEATH ENHANCER 1"/>
    <property type="match status" value="1"/>
</dbReference>
<keyword evidence="4" id="KW-1185">Reference proteome</keyword>
<evidence type="ECO:0008006" key="5">
    <source>
        <dbReference type="Google" id="ProtNLM"/>
    </source>
</evidence>
<keyword evidence="2" id="KW-0732">Signal</keyword>
<dbReference type="Proteomes" id="UP000265691">
    <property type="component" value="Unassembled WGS sequence"/>
</dbReference>
<dbReference type="Gene3D" id="1.25.40.10">
    <property type="entry name" value="Tetratricopeptide repeat domain"/>
    <property type="match status" value="1"/>
</dbReference>
<dbReference type="SUPFAM" id="SSF81901">
    <property type="entry name" value="HCP-like"/>
    <property type="match status" value="1"/>
</dbReference>
<dbReference type="InterPro" id="IPR011990">
    <property type="entry name" value="TPR-like_helical_dom_sf"/>
</dbReference>
<name>A0A3A1Y3B0_9GAMM</name>
<dbReference type="InterPro" id="IPR052748">
    <property type="entry name" value="ISR_Activator"/>
</dbReference>
<dbReference type="InterPro" id="IPR006597">
    <property type="entry name" value="Sel1-like"/>
</dbReference>
<evidence type="ECO:0000313" key="3">
    <source>
        <dbReference type="EMBL" id="RIY32822.1"/>
    </source>
</evidence>
<dbReference type="PANTHER" id="PTHR45011">
    <property type="entry name" value="DAP3-BINDING CELL DEATH ENHANCER 1"/>
    <property type="match status" value="1"/>
</dbReference>
<feature type="chain" id="PRO_5017376248" description="Beta-lactamase" evidence="2">
    <location>
        <begin position="22"/>
        <end position="206"/>
    </location>
</feature>
<feature type="compositionally biased region" description="Polar residues" evidence="1">
    <location>
        <begin position="71"/>
        <end position="82"/>
    </location>
</feature>
<evidence type="ECO:0000256" key="2">
    <source>
        <dbReference type="SAM" id="SignalP"/>
    </source>
</evidence>
<evidence type="ECO:0000256" key="1">
    <source>
        <dbReference type="SAM" id="MobiDB-lite"/>
    </source>
</evidence>
<feature type="compositionally biased region" description="Low complexity" evidence="1">
    <location>
        <begin position="49"/>
        <end position="65"/>
    </location>
</feature>
<dbReference type="EMBL" id="NRHC01000044">
    <property type="protein sequence ID" value="RIY32822.1"/>
    <property type="molecule type" value="Genomic_DNA"/>
</dbReference>
<protein>
    <recommendedName>
        <fullName evidence="5">Beta-lactamase</fullName>
    </recommendedName>
</protein>
<feature type="region of interest" description="Disordered" evidence="1">
    <location>
        <begin position="42"/>
        <end position="82"/>
    </location>
</feature>
<dbReference type="OrthoDB" id="80091at2"/>
<dbReference type="AlphaFoldDB" id="A0A3A1Y3B0"/>
<dbReference type="RefSeq" id="WP_119525065.1">
    <property type="nucleotide sequence ID" value="NZ_NRHC01000044.1"/>
</dbReference>
<reference evidence="3 4" key="1">
    <citation type="submission" date="2017-08" db="EMBL/GenBank/DDBJ databases">
        <title>Reclassification of Bisgaard taxon 37 and 44.</title>
        <authorList>
            <person name="Christensen H."/>
        </authorList>
    </citation>
    <scope>NUCLEOTIDE SEQUENCE [LARGE SCALE GENOMIC DNA]</scope>
    <source>
        <strain evidence="3 4">B96_3</strain>
    </source>
</reference>
<dbReference type="Pfam" id="PF08238">
    <property type="entry name" value="Sel1"/>
    <property type="match status" value="3"/>
</dbReference>
<accession>A0A3A1Y3B0</accession>
<feature type="signal peptide" evidence="2">
    <location>
        <begin position="1"/>
        <end position="21"/>
    </location>
</feature>
<comment type="caution">
    <text evidence="3">The sequence shown here is derived from an EMBL/GenBank/DDBJ whole genome shotgun (WGS) entry which is preliminary data.</text>
</comment>
<gene>
    <name evidence="3" type="ORF">CKF54_04135</name>
</gene>
<proteinExistence type="predicted"/>
<evidence type="ECO:0000313" key="4">
    <source>
        <dbReference type="Proteomes" id="UP000265691"/>
    </source>
</evidence>
<sequence length="206" mass="23010">MRILAILCLPLLSLSSNFAQANSTQYYLSAAQSQPLLVQVHTNKEQHSQTNKITQQTQQTQQPQTHKAKQPASQSNATNDKTGYNDELAKVYNLGVKAYNNKDFATARQHFLQASKQGHVIAKRYLGLMYINGEGVTRNARVAFNYFYQAAKANDAVSLYYVGRAYERGEGVTKNLAKAKSYYQKSASLGNNLANQGLQRLNEQSH</sequence>
<dbReference type="SMART" id="SM00671">
    <property type="entry name" value="SEL1"/>
    <property type="match status" value="3"/>
</dbReference>
<organism evidence="3 4">
    <name type="scientific">Psittacicella hinzii</name>
    <dbReference type="NCBI Taxonomy" id="2028575"/>
    <lineage>
        <taxon>Bacteria</taxon>
        <taxon>Pseudomonadati</taxon>
        <taxon>Pseudomonadota</taxon>
        <taxon>Gammaproteobacteria</taxon>
        <taxon>Pasteurellales</taxon>
        <taxon>Psittacicellaceae</taxon>
        <taxon>Psittacicella</taxon>
    </lineage>
</organism>